<keyword evidence="2" id="KW-1185">Reference proteome</keyword>
<sequence>MATISVRSYLSTHHLYAARYAAEAAEELERKYAEPPSHFSIRHRGLVLSAIAESVMFLEAAINEVYQDASDELHSYVGQLDAGSLKLMAALWEATDSNRMRTLNKYDWVLKFCGHEPFDRSRSPYQPVALLIDLRNYLVRYRPENIGTGTESKLIKTLGDGLHGRFPDNALMPERDHNAP</sequence>
<dbReference type="EMBL" id="BMRE01000019">
    <property type="protein sequence ID" value="GGU46789.1"/>
    <property type="molecule type" value="Genomic_DNA"/>
</dbReference>
<reference evidence="2" key="1">
    <citation type="journal article" date="2019" name="Int. J. Syst. Evol. Microbiol.">
        <title>The Global Catalogue of Microorganisms (GCM) 10K type strain sequencing project: providing services to taxonomists for standard genome sequencing and annotation.</title>
        <authorList>
            <consortium name="The Broad Institute Genomics Platform"/>
            <consortium name="The Broad Institute Genome Sequencing Center for Infectious Disease"/>
            <person name="Wu L."/>
            <person name="Ma J."/>
        </authorList>
    </citation>
    <scope>NUCLEOTIDE SEQUENCE [LARGE SCALE GENOMIC DNA]</scope>
    <source>
        <strain evidence="2">JCM 3296</strain>
    </source>
</reference>
<dbReference type="RefSeq" id="WP_189255594.1">
    <property type="nucleotide sequence ID" value="NZ_BMRE01000019.1"/>
</dbReference>
<protein>
    <submittedName>
        <fullName evidence="1">Uncharacterized protein</fullName>
    </submittedName>
</protein>
<name>A0ABQ2UNP7_9PSEU</name>
<evidence type="ECO:0000313" key="2">
    <source>
        <dbReference type="Proteomes" id="UP000649573"/>
    </source>
</evidence>
<evidence type="ECO:0000313" key="1">
    <source>
        <dbReference type="EMBL" id="GGU46789.1"/>
    </source>
</evidence>
<dbReference type="Proteomes" id="UP000649573">
    <property type="component" value="Unassembled WGS sequence"/>
</dbReference>
<accession>A0ABQ2UNP7</accession>
<gene>
    <name evidence="1" type="ORF">GCM10010178_44010</name>
</gene>
<organism evidence="1 2">
    <name type="scientific">Lentzea flava</name>
    <dbReference type="NCBI Taxonomy" id="103732"/>
    <lineage>
        <taxon>Bacteria</taxon>
        <taxon>Bacillati</taxon>
        <taxon>Actinomycetota</taxon>
        <taxon>Actinomycetes</taxon>
        <taxon>Pseudonocardiales</taxon>
        <taxon>Pseudonocardiaceae</taxon>
        <taxon>Lentzea</taxon>
    </lineage>
</organism>
<proteinExistence type="predicted"/>
<comment type="caution">
    <text evidence="1">The sequence shown here is derived from an EMBL/GenBank/DDBJ whole genome shotgun (WGS) entry which is preliminary data.</text>
</comment>